<keyword evidence="2" id="KW-1185">Reference proteome</keyword>
<proteinExistence type="predicted"/>
<reference evidence="1 2" key="1">
    <citation type="journal article" date="2023" name="Genes (Basel)">
        <title>Chromosome-Level Genome Assembly and Circadian Gene Repertoire of the Patagonia Blennie Eleginops maclovinus-The Closest Ancestral Proxy of Antarctic Cryonotothenioids.</title>
        <authorList>
            <person name="Cheng C.C."/>
            <person name="Rivera-Colon A.G."/>
            <person name="Minhas B.F."/>
            <person name="Wilson L."/>
            <person name="Rayamajhi N."/>
            <person name="Vargas-Chacoff L."/>
            <person name="Catchen J.M."/>
        </authorList>
    </citation>
    <scope>NUCLEOTIDE SEQUENCE [LARGE SCALE GENOMIC DNA]</scope>
    <source>
        <strain evidence="1">JMC-PN-2008</strain>
    </source>
</reference>
<reference evidence="1 2" key="2">
    <citation type="journal article" date="2023" name="Mol. Biol. Evol.">
        <title>Genomics of Secondarily Temperate Adaptation in the Only Non-Antarctic Icefish.</title>
        <authorList>
            <person name="Rivera-Colon A.G."/>
            <person name="Rayamajhi N."/>
            <person name="Minhas B.F."/>
            <person name="Madrigal G."/>
            <person name="Bilyk K.T."/>
            <person name="Yoon V."/>
            <person name="Hune M."/>
            <person name="Gregory S."/>
            <person name="Cheng C.H.C."/>
            <person name="Catchen J.M."/>
        </authorList>
    </citation>
    <scope>NUCLEOTIDE SEQUENCE [LARGE SCALE GENOMIC DNA]</scope>
    <source>
        <strain evidence="1">JMC-PN-2008</strain>
    </source>
</reference>
<evidence type="ECO:0000313" key="1">
    <source>
        <dbReference type="EMBL" id="KAK5847782.1"/>
    </source>
</evidence>
<organism evidence="1 2">
    <name type="scientific">Eleginops maclovinus</name>
    <name type="common">Patagonian blennie</name>
    <name type="synonym">Eleginus maclovinus</name>
    <dbReference type="NCBI Taxonomy" id="56733"/>
    <lineage>
        <taxon>Eukaryota</taxon>
        <taxon>Metazoa</taxon>
        <taxon>Chordata</taxon>
        <taxon>Craniata</taxon>
        <taxon>Vertebrata</taxon>
        <taxon>Euteleostomi</taxon>
        <taxon>Actinopterygii</taxon>
        <taxon>Neopterygii</taxon>
        <taxon>Teleostei</taxon>
        <taxon>Neoteleostei</taxon>
        <taxon>Acanthomorphata</taxon>
        <taxon>Eupercaria</taxon>
        <taxon>Perciformes</taxon>
        <taxon>Notothenioidei</taxon>
        <taxon>Eleginopidae</taxon>
        <taxon>Eleginops</taxon>
    </lineage>
</organism>
<comment type="caution">
    <text evidence="1">The sequence shown here is derived from an EMBL/GenBank/DDBJ whole genome shotgun (WGS) entry which is preliminary data.</text>
</comment>
<dbReference type="EMBL" id="JAUZQC010000026">
    <property type="protein sequence ID" value="KAK5847782.1"/>
    <property type="molecule type" value="Genomic_DNA"/>
</dbReference>
<sequence>MASIKGKARSGGLSSLITAMTETEKRKWNPNLGRPKVMRTSQPLHVIRLMGEKKDEDTAVSGRFKFTSNFTFAQQALVTVTSSTSEPCDRTVMPAPLLPWRRLTPAVGCAHSMLAMLSVPRKKKKKLLMWPRNSSSQKPETEFIR</sequence>
<gene>
    <name evidence="1" type="ORF">PBY51_016884</name>
</gene>
<protein>
    <submittedName>
        <fullName evidence="1">Uncharacterized protein</fullName>
    </submittedName>
</protein>
<accession>A0AAN8AAG3</accession>
<name>A0AAN8AAG3_ELEMC</name>
<evidence type="ECO:0000313" key="2">
    <source>
        <dbReference type="Proteomes" id="UP001346869"/>
    </source>
</evidence>
<dbReference type="AlphaFoldDB" id="A0AAN8AAG3"/>
<dbReference type="Proteomes" id="UP001346869">
    <property type="component" value="Unassembled WGS sequence"/>
</dbReference>